<evidence type="ECO:0000256" key="18">
    <source>
        <dbReference type="ARBA" id="ARBA00030800"/>
    </source>
</evidence>
<dbReference type="SUPFAM" id="SSF55874">
    <property type="entry name" value="ATPase domain of HSP90 chaperone/DNA topoisomerase II/histidine kinase"/>
    <property type="match status" value="1"/>
</dbReference>
<keyword evidence="7" id="KW-0963">Cytoplasm</keyword>
<keyword evidence="9" id="KW-0808">Transferase</keyword>
<dbReference type="InterPro" id="IPR005467">
    <property type="entry name" value="His_kinase_dom"/>
</dbReference>
<dbReference type="Gene3D" id="1.25.40.10">
    <property type="entry name" value="Tetratricopeptide repeat domain"/>
    <property type="match status" value="2"/>
</dbReference>
<accession>A0A255ZKQ0</accession>
<keyword evidence="10" id="KW-0479">Metal-binding</keyword>
<feature type="repeat" description="TPR" evidence="19">
    <location>
        <begin position="253"/>
        <end position="286"/>
    </location>
</feature>
<dbReference type="PANTHER" id="PTHR24421:SF10">
    <property type="entry name" value="NITRATE_NITRITE SENSOR PROTEIN NARQ"/>
    <property type="match status" value="1"/>
</dbReference>
<dbReference type="PANTHER" id="PTHR24421">
    <property type="entry name" value="NITRATE/NITRITE SENSOR PROTEIN NARX-RELATED"/>
    <property type="match status" value="1"/>
</dbReference>
<dbReference type="GO" id="GO:0005737">
    <property type="term" value="C:cytoplasm"/>
    <property type="evidence" value="ECO:0007669"/>
    <property type="project" value="UniProtKB-SubCell"/>
</dbReference>
<dbReference type="Pfam" id="PF13181">
    <property type="entry name" value="TPR_8"/>
    <property type="match status" value="1"/>
</dbReference>
<dbReference type="OrthoDB" id="9778366at2"/>
<reference evidence="23 24" key="1">
    <citation type="submission" date="2017-07" db="EMBL/GenBank/DDBJ databases">
        <title>Flavobacterium cyanobacteriorum sp. nov., isolated from cyanobacterial aggregates in a eutrophic lake.</title>
        <authorList>
            <person name="Cai H."/>
        </authorList>
    </citation>
    <scope>NUCLEOTIDE SEQUENCE [LARGE SCALE GENOMIC DNA]</scope>
    <source>
        <strain evidence="23 24">TH167</strain>
    </source>
</reference>
<comment type="catalytic activity">
    <reaction evidence="1">
        <text>ATP + protein L-histidine = ADP + protein N-phospho-L-histidine.</text>
        <dbReference type="EC" id="2.7.13.3"/>
    </reaction>
</comment>
<feature type="repeat" description="TPR" evidence="19">
    <location>
        <begin position="176"/>
        <end position="209"/>
    </location>
</feature>
<sequence length="709" mass="81255">MMYPKQFFFILFFLAFNIPSFYAQTSKIDSLKGVVLKTTSDTSITKLYIAIGAEFEKRNTDSTFAYYTKALNKAKKENLQLEIADADIVLAKYFIMHFNDYKKAYVYTTDAKNILEKLLQKEKSKKEIKKIQEKLISVYSGLSIYYSNIGNNDMSTFYTKKGLRFAKIIKNSNLIARSYYNLGIQSLNTNNFSAALNWFLLSLKIREKNDKKNLHEVYIGLGDVYSNLKKYSKAVEYYSKVFTLPNTNYDANVRSYIATGNIYLKQNETAKALAFFTKAEVLVEKYHLKRSQVMLYNSLGIYHQMMGNNDLALQYFFDLLTIGEQTQKKEVIAITKLSIASIYEKKNNDKMAIQFASSASQLAKEISRFNTYWACEQLLSTLYEKQKLHQLALHHYKKFITTRDSIENKINTEKIVKAEMNYEFEKKELIAKAKQDKARAVALQELNKQKLIRNSIAGFSLLIVILSIITVLNYKKRAKISKALAQKSEELYQQKAVELIKNEQVKSMRNYIKGEENERSRIASELHDGIGGSLSAIKLKLSKIAEEDKNEQIDKVIKNVDVLYHDVRSISHNLITPQLKDSIFIEVINNLVNDIKEATSLEITLEYLEEDKINLLSEEIQVTVYRMIQELLKNSIAHSNGTKIEINVTKFEHELNLVIEDNGAGFDTSKKKLGIGLRNLEARTKALGGKLIIDSVIGRGSAFNITIPC</sequence>
<evidence type="ECO:0000256" key="11">
    <source>
        <dbReference type="ARBA" id="ARBA00022741"/>
    </source>
</evidence>
<keyword evidence="16" id="KW-0411">Iron-sulfur</keyword>
<dbReference type="Pfam" id="PF02518">
    <property type="entry name" value="HATPase_c"/>
    <property type="match status" value="1"/>
</dbReference>
<evidence type="ECO:0000256" key="17">
    <source>
        <dbReference type="ARBA" id="ARBA00024827"/>
    </source>
</evidence>
<evidence type="ECO:0000256" key="5">
    <source>
        <dbReference type="ARBA" id="ARBA00017322"/>
    </source>
</evidence>
<keyword evidence="15" id="KW-0902">Two-component regulatory system</keyword>
<keyword evidence="20" id="KW-1133">Transmembrane helix</keyword>
<evidence type="ECO:0000256" key="20">
    <source>
        <dbReference type="SAM" id="Phobius"/>
    </source>
</evidence>
<dbReference type="SUPFAM" id="SSF81901">
    <property type="entry name" value="HCP-like"/>
    <property type="match status" value="1"/>
</dbReference>
<feature type="signal peptide" evidence="21">
    <location>
        <begin position="1"/>
        <end position="23"/>
    </location>
</feature>
<dbReference type="InterPro" id="IPR019734">
    <property type="entry name" value="TPR_rpt"/>
</dbReference>
<dbReference type="PRINTS" id="PR00344">
    <property type="entry name" value="BCTRLSENSOR"/>
</dbReference>
<dbReference type="GO" id="GO:0046983">
    <property type="term" value="F:protein dimerization activity"/>
    <property type="evidence" value="ECO:0007669"/>
    <property type="project" value="InterPro"/>
</dbReference>
<evidence type="ECO:0000256" key="9">
    <source>
        <dbReference type="ARBA" id="ARBA00022679"/>
    </source>
</evidence>
<dbReference type="CDD" id="cd16917">
    <property type="entry name" value="HATPase_UhpB-NarQ-NarX-like"/>
    <property type="match status" value="1"/>
</dbReference>
<feature type="repeat" description="TPR" evidence="19">
    <location>
        <begin position="215"/>
        <end position="248"/>
    </location>
</feature>
<gene>
    <name evidence="23" type="ORF">CHX27_12710</name>
</gene>
<evidence type="ECO:0000313" key="23">
    <source>
        <dbReference type="EMBL" id="OYQ41969.1"/>
    </source>
</evidence>
<dbReference type="GO" id="GO:0046872">
    <property type="term" value="F:metal ion binding"/>
    <property type="evidence" value="ECO:0007669"/>
    <property type="project" value="UniProtKB-KW"/>
</dbReference>
<dbReference type="SUPFAM" id="SSF48452">
    <property type="entry name" value="TPR-like"/>
    <property type="match status" value="1"/>
</dbReference>
<keyword evidence="24" id="KW-1185">Reference proteome</keyword>
<keyword evidence="19" id="KW-0802">TPR repeat</keyword>
<keyword evidence="12" id="KW-0418">Kinase</keyword>
<evidence type="ECO:0000256" key="14">
    <source>
        <dbReference type="ARBA" id="ARBA00023004"/>
    </source>
</evidence>
<evidence type="ECO:0000256" key="19">
    <source>
        <dbReference type="PROSITE-ProRule" id="PRU00339"/>
    </source>
</evidence>
<dbReference type="SMART" id="SM00387">
    <property type="entry name" value="HATPase_c"/>
    <property type="match status" value="1"/>
</dbReference>
<dbReference type="GO" id="GO:0051539">
    <property type="term" value="F:4 iron, 4 sulfur cluster binding"/>
    <property type="evidence" value="ECO:0007669"/>
    <property type="project" value="UniProtKB-KW"/>
</dbReference>
<comment type="caution">
    <text evidence="23">The sequence shown here is derived from an EMBL/GenBank/DDBJ whole genome shotgun (WGS) entry which is preliminary data.</text>
</comment>
<keyword evidence="14" id="KW-0408">Iron</keyword>
<evidence type="ECO:0000256" key="2">
    <source>
        <dbReference type="ARBA" id="ARBA00001966"/>
    </source>
</evidence>
<dbReference type="InterPro" id="IPR011712">
    <property type="entry name" value="Sig_transdc_His_kin_sub3_dim/P"/>
</dbReference>
<organism evidence="23 24">
    <name type="scientific">Flavobacterium aurantiibacter</name>
    <dbReference type="NCBI Taxonomy" id="2023067"/>
    <lineage>
        <taxon>Bacteria</taxon>
        <taxon>Pseudomonadati</taxon>
        <taxon>Bacteroidota</taxon>
        <taxon>Flavobacteriia</taxon>
        <taxon>Flavobacteriales</taxon>
        <taxon>Flavobacteriaceae</taxon>
        <taxon>Flavobacterium</taxon>
    </lineage>
</organism>
<dbReference type="GO" id="GO:0000155">
    <property type="term" value="F:phosphorelay sensor kinase activity"/>
    <property type="evidence" value="ECO:0007669"/>
    <property type="project" value="InterPro"/>
</dbReference>
<keyword evidence="20" id="KW-0472">Membrane</keyword>
<feature type="chain" id="PRO_5013395926" description="Oxygen sensor histidine kinase NreB" evidence="21">
    <location>
        <begin position="24"/>
        <end position="709"/>
    </location>
</feature>
<dbReference type="PROSITE" id="PS50005">
    <property type="entry name" value="TPR"/>
    <property type="match status" value="3"/>
</dbReference>
<dbReference type="EC" id="2.7.13.3" evidence="4"/>
<evidence type="ECO:0000256" key="10">
    <source>
        <dbReference type="ARBA" id="ARBA00022723"/>
    </source>
</evidence>
<dbReference type="Gene3D" id="3.30.565.10">
    <property type="entry name" value="Histidine kinase-like ATPase, C-terminal domain"/>
    <property type="match status" value="1"/>
</dbReference>
<evidence type="ECO:0000256" key="21">
    <source>
        <dbReference type="SAM" id="SignalP"/>
    </source>
</evidence>
<evidence type="ECO:0000256" key="15">
    <source>
        <dbReference type="ARBA" id="ARBA00023012"/>
    </source>
</evidence>
<feature type="domain" description="Histidine kinase" evidence="22">
    <location>
        <begin position="521"/>
        <end position="709"/>
    </location>
</feature>
<dbReference type="InterPro" id="IPR003594">
    <property type="entry name" value="HATPase_dom"/>
</dbReference>
<evidence type="ECO:0000256" key="12">
    <source>
        <dbReference type="ARBA" id="ARBA00022777"/>
    </source>
</evidence>
<evidence type="ECO:0000256" key="16">
    <source>
        <dbReference type="ARBA" id="ARBA00023014"/>
    </source>
</evidence>
<dbReference type="GO" id="GO:0005524">
    <property type="term" value="F:ATP binding"/>
    <property type="evidence" value="ECO:0007669"/>
    <property type="project" value="UniProtKB-KW"/>
</dbReference>
<comment type="function">
    <text evidence="17">Member of the two-component regulatory system NreB/NreC involved in the control of dissimilatory nitrate/nitrite reduction in response to oxygen. NreB functions as a direct oxygen sensor histidine kinase which is autophosphorylated, in the absence of oxygen, probably at the conserved histidine residue, and transfers its phosphate group probably to a conserved aspartate residue of NreC. NreB/NreC activates the expression of the nitrate (narGHJI) and nitrite (nir) reductase operons, as well as the putative nitrate transporter gene narT.</text>
</comment>
<dbReference type="InterPro" id="IPR050482">
    <property type="entry name" value="Sensor_HK_TwoCompSys"/>
</dbReference>
<evidence type="ECO:0000256" key="1">
    <source>
        <dbReference type="ARBA" id="ARBA00000085"/>
    </source>
</evidence>
<evidence type="ECO:0000256" key="4">
    <source>
        <dbReference type="ARBA" id="ARBA00012438"/>
    </source>
</evidence>
<comment type="cofactor">
    <cofactor evidence="2">
        <name>[4Fe-4S] cluster</name>
        <dbReference type="ChEBI" id="CHEBI:49883"/>
    </cofactor>
</comment>
<keyword evidence="11" id="KW-0547">Nucleotide-binding</keyword>
<dbReference type="Gene3D" id="1.20.5.1930">
    <property type="match status" value="1"/>
</dbReference>
<keyword evidence="21" id="KW-0732">Signal</keyword>
<evidence type="ECO:0000256" key="3">
    <source>
        <dbReference type="ARBA" id="ARBA00004496"/>
    </source>
</evidence>
<evidence type="ECO:0000256" key="8">
    <source>
        <dbReference type="ARBA" id="ARBA00022553"/>
    </source>
</evidence>
<feature type="transmembrane region" description="Helical" evidence="20">
    <location>
        <begin position="456"/>
        <end position="474"/>
    </location>
</feature>
<dbReference type="InterPro" id="IPR011990">
    <property type="entry name" value="TPR-like_helical_dom_sf"/>
</dbReference>
<keyword evidence="20" id="KW-0812">Transmembrane</keyword>
<dbReference type="Pfam" id="PF07730">
    <property type="entry name" value="HisKA_3"/>
    <property type="match status" value="1"/>
</dbReference>
<dbReference type="GO" id="GO:0016020">
    <property type="term" value="C:membrane"/>
    <property type="evidence" value="ECO:0007669"/>
    <property type="project" value="InterPro"/>
</dbReference>
<name>A0A255ZKQ0_9FLAO</name>
<dbReference type="Proteomes" id="UP000216035">
    <property type="component" value="Unassembled WGS sequence"/>
</dbReference>
<evidence type="ECO:0000256" key="7">
    <source>
        <dbReference type="ARBA" id="ARBA00022490"/>
    </source>
</evidence>
<evidence type="ECO:0000259" key="22">
    <source>
        <dbReference type="PROSITE" id="PS50109"/>
    </source>
</evidence>
<dbReference type="SMART" id="SM00028">
    <property type="entry name" value="TPR"/>
    <property type="match status" value="5"/>
</dbReference>
<evidence type="ECO:0000313" key="24">
    <source>
        <dbReference type="Proteomes" id="UP000216035"/>
    </source>
</evidence>
<dbReference type="EMBL" id="NOXX01000217">
    <property type="protein sequence ID" value="OYQ41969.1"/>
    <property type="molecule type" value="Genomic_DNA"/>
</dbReference>
<dbReference type="RefSeq" id="WP_094487139.1">
    <property type="nucleotide sequence ID" value="NZ_NOXX01000217.1"/>
</dbReference>
<proteinExistence type="predicted"/>
<dbReference type="PROSITE" id="PS50109">
    <property type="entry name" value="HIS_KIN"/>
    <property type="match status" value="1"/>
</dbReference>
<keyword evidence="8" id="KW-0597">Phosphoprotein</keyword>
<evidence type="ECO:0000256" key="6">
    <source>
        <dbReference type="ARBA" id="ARBA00022485"/>
    </source>
</evidence>
<dbReference type="InterPro" id="IPR036890">
    <property type="entry name" value="HATPase_C_sf"/>
</dbReference>
<protein>
    <recommendedName>
        <fullName evidence="5">Oxygen sensor histidine kinase NreB</fullName>
        <ecNumber evidence="4">2.7.13.3</ecNumber>
    </recommendedName>
    <alternativeName>
        <fullName evidence="18">Nitrogen regulation protein B</fullName>
    </alternativeName>
</protein>
<dbReference type="AlphaFoldDB" id="A0A255ZKQ0"/>
<comment type="subcellular location">
    <subcellularLocation>
        <location evidence="3">Cytoplasm</location>
    </subcellularLocation>
</comment>
<keyword evidence="13" id="KW-0067">ATP-binding</keyword>
<keyword evidence="6" id="KW-0004">4Fe-4S</keyword>
<dbReference type="InterPro" id="IPR004358">
    <property type="entry name" value="Sig_transdc_His_kin-like_C"/>
</dbReference>
<evidence type="ECO:0000256" key="13">
    <source>
        <dbReference type="ARBA" id="ARBA00022840"/>
    </source>
</evidence>